<dbReference type="PANTHER" id="PTHR19134">
    <property type="entry name" value="RECEPTOR-TYPE TYROSINE-PROTEIN PHOSPHATASE"/>
    <property type="match status" value="1"/>
</dbReference>
<feature type="signal peptide" evidence="2">
    <location>
        <begin position="1"/>
        <end position="27"/>
    </location>
</feature>
<keyword evidence="6" id="KW-1185">Reference proteome</keyword>
<reference evidence="5" key="1">
    <citation type="submission" date="2022-11" db="EMBL/GenBank/DDBJ databases">
        <authorList>
            <person name="Petersen C."/>
        </authorList>
    </citation>
    <scope>NUCLEOTIDE SEQUENCE</scope>
    <source>
        <strain evidence="5">IBT 34128</strain>
    </source>
</reference>
<dbReference type="InterPro" id="IPR003595">
    <property type="entry name" value="Tyr_Pase_cat"/>
</dbReference>
<dbReference type="PANTHER" id="PTHR19134:SF527">
    <property type="entry name" value="TYROSINE-PROTEIN PHOSPHATASE NON-RECEPTOR TYPE 7"/>
    <property type="match status" value="1"/>
</dbReference>
<dbReference type="Gene3D" id="3.90.190.10">
    <property type="entry name" value="Protein tyrosine phosphatase superfamily"/>
    <property type="match status" value="1"/>
</dbReference>
<dbReference type="SMART" id="SM00194">
    <property type="entry name" value="PTPc"/>
    <property type="match status" value="1"/>
</dbReference>
<feature type="domain" description="Tyrosine-protein phosphatase" evidence="3">
    <location>
        <begin position="90"/>
        <end position="351"/>
    </location>
</feature>
<dbReference type="Pfam" id="PF00102">
    <property type="entry name" value="Y_phosphatase"/>
    <property type="match status" value="1"/>
</dbReference>
<dbReference type="GeneID" id="81397742"/>
<evidence type="ECO:0000256" key="1">
    <source>
        <dbReference type="ARBA" id="ARBA00009649"/>
    </source>
</evidence>
<dbReference type="InterPro" id="IPR000387">
    <property type="entry name" value="Tyr_Pase_dom"/>
</dbReference>
<keyword evidence="2" id="KW-0732">Signal</keyword>
<proteinExistence type="inferred from homology"/>
<dbReference type="InterPro" id="IPR050348">
    <property type="entry name" value="Protein-Tyr_Phosphatase"/>
</dbReference>
<name>A0A9W9ERX3_9EURO</name>
<sequence length="358" mass="41163">MAPYSNLFLVLGPLLVSIFLLSCQAQAAAIQARAKEPKFLTKSTADLEKKYKDLKHGPKLKNGPSFVKTNDILWFDNHFARWDQLFKHYPYDDDRDYLPPEENPFGGIHPRLKAAPLPGFDAKTNPFSYIASESPIKGGKGQKTLYWDMIWANSKEEIVAVSLLESDSDYTQEQVDSLIPSRKGNPISFYAIDNDKGYETCNVKYTVDYEDGRDYINGDLQYRRVRLRRGDQSRIIHFYHYTEWIFSTSISTEELQQLIDIVNERSKSVPDTPIVVNCLYGLGRTGTFIEAREISNGAQEAKDNGKNWFSKYASGRTDPIVDYTNRLRQIRDDMIDSSKQFVFLHQPWADAIYKKLYG</sequence>
<evidence type="ECO:0000259" key="3">
    <source>
        <dbReference type="PROSITE" id="PS50055"/>
    </source>
</evidence>
<dbReference type="EMBL" id="JAPMSZ010000010">
    <property type="protein sequence ID" value="KAJ5086741.1"/>
    <property type="molecule type" value="Genomic_DNA"/>
</dbReference>
<evidence type="ECO:0008006" key="7">
    <source>
        <dbReference type="Google" id="ProtNLM"/>
    </source>
</evidence>
<accession>A0A9W9ERX3</accession>
<comment type="similarity">
    <text evidence="1">Belongs to the protein-tyrosine phosphatase family. Non-receptor class subfamily.</text>
</comment>
<dbReference type="SUPFAM" id="SSF52799">
    <property type="entry name" value="(Phosphotyrosine protein) phosphatases II"/>
    <property type="match status" value="1"/>
</dbReference>
<dbReference type="SMART" id="SM00404">
    <property type="entry name" value="PTPc_motif"/>
    <property type="match status" value="1"/>
</dbReference>
<organism evidence="5 6">
    <name type="scientific">Penicillium alfredii</name>
    <dbReference type="NCBI Taxonomy" id="1506179"/>
    <lineage>
        <taxon>Eukaryota</taxon>
        <taxon>Fungi</taxon>
        <taxon>Dikarya</taxon>
        <taxon>Ascomycota</taxon>
        <taxon>Pezizomycotina</taxon>
        <taxon>Eurotiomycetes</taxon>
        <taxon>Eurotiomycetidae</taxon>
        <taxon>Eurotiales</taxon>
        <taxon>Aspergillaceae</taxon>
        <taxon>Penicillium</taxon>
    </lineage>
</organism>
<gene>
    <name evidence="5" type="ORF">NUU61_008048</name>
</gene>
<dbReference type="PROSITE" id="PS50055">
    <property type="entry name" value="TYR_PHOSPHATASE_PTP"/>
    <property type="match status" value="1"/>
</dbReference>
<comment type="caution">
    <text evidence="5">The sequence shown here is derived from an EMBL/GenBank/DDBJ whole genome shotgun (WGS) entry which is preliminary data.</text>
</comment>
<feature type="chain" id="PRO_5040843470" description="Tyrosine specific protein phosphatases domain-containing protein" evidence="2">
    <location>
        <begin position="28"/>
        <end position="358"/>
    </location>
</feature>
<reference evidence="5" key="2">
    <citation type="journal article" date="2023" name="IMA Fungus">
        <title>Comparative genomic study of the Penicillium genus elucidates a diverse pangenome and 15 lateral gene transfer events.</title>
        <authorList>
            <person name="Petersen C."/>
            <person name="Sorensen T."/>
            <person name="Nielsen M.R."/>
            <person name="Sondergaard T.E."/>
            <person name="Sorensen J.L."/>
            <person name="Fitzpatrick D.A."/>
            <person name="Frisvad J.C."/>
            <person name="Nielsen K.L."/>
        </authorList>
    </citation>
    <scope>NUCLEOTIDE SEQUENCE</scope>
    <source>
        <strain evidence="5">IBT 34128</strain>
    </source>
</reference>
<evidence type="ECO:0000256" key="2">
    <source>
        <dbReference type="SAM" id="SignalP"/>
    </source>
</evidence>
<dbReference type="RefSeq" id="XP_056508866.1">
    <property type="nucleotide sequence ID" value="XM_056658573.1"/>
</dbReference>
<protein>
    <recommendedName>
        <fullName evidence="7">Tyrosine specific protein phosphatases domain-containing protein</fullName>
    </recommendedName>
</protein>
<evidence type="ECO:0000259" key="4">
    <source>
        <dbReference type="PROSITE" id="PS50056"/>
    </source>
</evidence>
<dbReference type="InterPro" id="IPR000242">
    <property type="entry name" value="PTP_cat"/>
</dbReference>
<dbReference type="OrthoDB" id="6144703at2759"/>
<dbReference type="InterPro" id="IPR029021">
    <property type="entry name" value="Prot-tyrosine_phosphatase-like"/>
</dbReference>
<dbReference type="GO" id="GO:0004725">
    <property type="term" value="F:protein tyrosine phosphatase activity"/>
    <property type="evidence" value="ECO:0007669"/>
    <property type="project" value="InterPro"/>
</dbReference>
<dbReference type="Proteomes" id="UP001141434">
    <property type="component" value="Unassembled WGS sequence"/>
</dbReference>
<evidence type="ECO:0000313" key="5">
    <source>
        <dbReference type="EMBL" id="KAJ5086741.1"/>
    </source>
</evidence>
<feature type="domain" description="Tyrosine specific protein phosphatases" evidence="4">
    <location>
        <begin position="253"/>
        <end position="342"/>
    </location>
</feature>
<evidence type="ECO:0000313" key="6">
    <source>
        <dbReference type="Proteomes" id="UP001141434"/>
    </source>
</evidence>
<dbReference type="AlphaFoldDB" id="A0A9W9ERX3"/>
<dbReference type="PROSITE" id="PS50056">
    <property type="entry name" value="TYR_PHOSPHATASE_2"/>
    <property type="match status" value="1"/>
</dbReference>